<keyword evidence="5" id="KW-0969">Cilium</keyword>
<gene>
    <name evidence="5" type="ORF">BCL93_101403</name>
</gene>
<proteinExistence type="inferred from homology"/>
<dbReference type="InterPro" id="IPR006135">
    <property type="entry name" value="T3SS_substrate_exporter"/>
</dbReference>
<keyword evidence="5" id="KW-0282">Flagellum</keyword>
<evidence type="ECO:0000256" key="4">
    <source>
        <dbReference type="ARBA" id="ARBA00025078"/>
    </source>
</evidence>
<comment type="similarity">
    <text evidence="1">Belongs to the type III secretion exporter family.</text>
</comment>
<dbReference type="OrthoDB" id="5244399at2"/>
<dbReference type="Gene3D" id="3.40.1690.10">
    <property type="entry name" value="secretion proteins EscU"/>
    <property type="match status" value="1"/>
</dbReference>
<name>A0A328Y310_9GAMM</name>
<dbReference type="GO" id="GO:0005886">
    <property type="term" value="C:plasma membrane"/>
    <property type="evidence" value="ECO:0007669"/>
    <property type="project" value="TreeGrafter"/>
</dbReference>
<keyword evidence="5" id="KW-0966">Cell projection</keyword>
<comment type="function">
    <text evidence="4">Required for formation of the rod structure in the basal body of the flagellar apparatus. Together with FliI and FliH, may constitute the export apparatus of flagellin.</text>
</comment>
<keyword evidence="3" id="KW-0653">Protein transport</keyword>
<dbReference type="PANTHER" id="PTHR30531">
    <property type="entry name" value="FLAGELLAR BIOSYNTHETIC PROTEIN FLHB"/>
    <property type="match status" value="1"/>
</dbReference>
<dbReference type="Proteomes" id="UP000249700">
    <property type="component" value="Unassembled WGS sequence"/>
</dbReference>
<evidence type="ECO:0000256" key="1">
    <source>
        <dbReference type="ARBA" id="ARBA00010690"/>
    </source>
</evidence>
<dbReference type="EMBL" id="QLSX01000001">
    <property type="protein sequence ID" value="RAR64581.1"/>
    <property type="molecule type" value="Genomic_DNA"/>
</dbReference>
<keyword evidence="3" id="KW-0813">Transport</keyword>
<evidence type="ECO:0000256" key="2">
    <source>
        <dbReference type="ARBA" id="ARBA00021622"/>
    </source>
</evidence>
<dbReference type="Pfam" id="PF01312">
    <property type="entry name" value="Bac_export_2"/>
    <property type="match status" value="1"/>
</dbReference>
<organism evidence="5 6">
    <name type="scientific">Onishia taeanensis</name>
    <dbReference type="NCBI Taxonomy" id="284577"/>
    <lineage>
        <taxon>Bacteria</taxon>
        <taxon>Pseudomonadati</taxon>
        <taxon>Pseudomonadota</taxon>
        <taxon>Gammaproteobacteria</taxon>
        <taxon>Oceanospirillales</taxon>
        <taxon>Halomonadaceae</taxon>
        <taxon>Onishia</taxon>
    </lineage>
</organism>
<reference evidence="5 6" key="1">
    <citation type="submission" date="2018-06" db="EMBL/GenBank/DDBJ databases">
        <title>Comparative analysis of microorganisms from saline springs in Andes Mountain Range, Colombia.</title>
        <authorList>
            <person name="Rubin E."/>
        </authorList>
    </citation>
    <scope>NUCLEOTIDE SEQUENCE [LARGE SCALE GENOMIC DNA]</scope>
    <source>
        <strain evidence="5 6">USBA-857</strain>
    </source>
</reference>
<protein>
    <recommendedName>
        <fullName evidence="2">Flagellar biosynthetic protein FlhB</fullName>
    </recommendedName>
</protein>
<dbReference type="RefSeq" id="WP_112053432.1">
    <property type="nucleotide sequence ID" value="NZ_JABVXC010000002.1"/>
</dbReference>
<evidence type="ECO:0000313" key="5">
    <source>
        <dbReference type="EMBL" id="RAR64581.1"/>
    </source>
</evidence>
<keyword evidence="3" id="KW-1006">Bacterial flagellum protein export</keyword>
<dbReference type="InterPro" id="IPR029025">
    <property type="entry name" value="T3SS_substrate_exporter_C"/>
</dbReference>
<dbReference type="SUPFAM" id="SSF160544">
    <property type="entry name" value="EscU C-terminal domain-like"/>
    <property type="match status" value="1"/>
</dbReference>
<evidence type="ECO:0000313" key="6">
    <source>
        <dbReference type="Proteomes" id="UP000249700"/>
    </source>
</evidence>
<evidence type="ECO:0000256" key="3">
    <source>
        <dbReference type="ARBA" id="ARBA00023225"/>
    </source>
</evidence>
<dbReference type="PANTHER" id="PTHR30531:SF12">
    <property type="entry name" value="FLAGELLAR BIOSYNTHETIC PROTEIN FLHB"/>
    <property type="match status" value="1"/>
</dbReference>
<accession>A0A328Y310</accession>
<sequence length="91" mass="10211">MSANSRGERRQAVALAYHQGERAPHVVAKGYGDMADRIIEAARENDIFVHDAPALVNMLMQLDLDEKIPPELYQVIAELLVWVRDLAPQSD</sequence>
<comment type="caution">
    <text evidence="5">The sequence shown here is derived from an EMBL/GenBank/DDBJ whole genome shotgun (WGS) entry which is preliminary data.</text>
</comment>
<dbReference type="AlphaFoldDB" id="A0A328Y310"/>
<dbReference type="GO" id="GO:0009306">
    <property type="term" value="P:protein secretion"/>
    <property type="evidence" value="ECO:0007669"/>
    <property type="project" value="InterPro"/>
</dbReference>